<dbReference type="InterPro" id="IPR037053">
    <property type="entry name" value="Phage_tail_collar_dom_sf"/>
</dbReference>
<dbReference type="Gene3D" id="3.90.1340.10">
    <property type="entry name" value="Phage tail collar domain"/>
    <property type="match status" value="1"/>
</dbReference>
<dbReference type="SUPFAM" id="SSF88874">
    <property type="entry name" value="Receptor-binding domain of short tail fibre protein gp12"/>
    <property type="match status" value="1"/>
</dbReference>
<proteinExistence type="predicted"/>
<dbReference type="EMBL" id="LR797474">
    <property type="protein sequence ID" value="CAB4219046.1"/>
    <property type="molecule type" value="Genomic_DNA"/>
</dbReference>
<sequence length="96" mass="10853">METFIGTIIQFPWDWAPEGWAKCEGQILSAEENPALFSLIGGAYGGDGQHTFALPDLRLRDDRGNILDHVPGQTHYRDKQYIPFYIAIAGEYPMRP</sequence>
<organism evidence="2">
    <name type="scientific">uncultured Caudovirales phage</name>
    <dbReference type="NCBI Taxonomy" id="2100421"/>
    <lineage>
        <taxon>Viruses</taxon>
        <taxon>Duplodnaviria</taxon>
        <taxon>Heunggongvirae</taxon>
        <taxon>Uroviricota</taxon>
        <taxon>Caudoviricetes</taxon>
        <taxon>Peduoviridae</taxon>
        <taxon>Maltschvirus</taxon>
        <taxon>Maltschvirus maltsch</taxon>
    </lineage>
</organism>
<dbReference type="Pfam" id="PF07484">
    <property type="entry name" value="Collar"/>
    <property type="match status" value="1"/>
</dbReference>
<reference evidence="2" key="1">
    <citation type="submission" date="2020-05" db="EMBL/GenBank/DDBJ databases">
        <authorList>
            <person name="Chiriac C."/>
            <person name="Salcher M."/>
            <person name="Ghai R."/>
            <person name="Kavagutti S V."/>
        </authorList>
    </citation>
    <scope>NUCLEOTIDE SEQUENCE</scope>
</reference>
<protein>
    <submittedName>
        <fullName evidence="2">Phage tail collar domain containing protein</fullName>
    </submittedName>
</protein>
<evidence type="ECO:0000259" key="1">
    <source>
        <dbReference type="Pfam" id="PF07484"/>
    </source>
</evidence>
<gene>
    <name evidence="2" type="ORF">UFOVP1604_129</name>
</gene>
<evidence type="ECO:0000313" key="2">
    <source>
        <dbReference type="EMBL" id="CAB4219046.1"/>
    </source>
</evidence>
<accession>A0A6J5SVL1</accession>
<name>A0A6J5SVL1_9CAUD</name>
<feature type="domain" description="Phage tail collar" evidence="1">
    <location>
        <begin position="6"/>
        <end position="60"/>
    </location>
</feature>
<dbReference type="InterPro" id="IPR011083">
    <property type="entry name" value="Phage_tail_collar_dom"/>
</dbReference>